<reference evidence="1 2" key="1">
    <citation type="submission" date="2009-04" db="EMBL/GenBank/DDBJ databases">
        <authorList>
            <person name="Qin X."/>
            <person name="Bachman B."/>
            <person name="Battles P."/>
            <person name="Bell A."/>
            <person name="Bess C."/>
            <person name="Bickham C."/>
            <person name="Chaboub L."/>
            <person name="Chen D."/>
            <person name="Coyle M."/>
            <person name="Deiros D.R."/>
            <person name="Dinh H."/>
            <person name="Forbes L."/>
            <person name="Fowler G."/>
            <person name="Francisco L."/>
            <person name="Fu Q."/>
            <person name="Gubbala S."/>
            <person name="Hale W."/>
            <person name="Han Y."/>
            <person name="Hemphill L."/>
            <person name="Highlander S.K."/>
            <person name="Hirani K."/>
            <person name="Hogues M."/>
            <person name="Jackson L."/>
            <person name="Jakkamsetti A."/>
            <person name="Javaid M."/>
            <person name="Jiang H."/>
            <person name="Korchina V."/>
            <person name="Kovar C."/>
            <person name="Lara F."/>
            <person name="Lee S."/>
            <person name="Mata R."/>
            <person name="Mathew T."/>
            <person name="Moen C."/>
            <person name="Morales K."/>
            <person name="Munidasa M."/>
            <person name="Nazareth L."/>
            <person name="Ngo R."/>
            <person name="Nguyen L."/>
            <person name="Okwuonu G."/>
            <person name="Ongeri F."/>
            <person name="Patil S."/>
            <person name="Petrosino J."/>
            <person name="Pham C."/>
            <person name="Pham P."/>
            <person name="Pu L.-L."/>
            <person name="Puazo M."/>
            <person name="Raj R."/>
            <person name="Reid J."/>
            <person name="Rouhana J."/>
            <person name="Saada N."/>
            <person name="Shang Y."/>
            <person name="Simmons D."/>
            <person name="Thornton R."/>
            <person name="Warren J."/>
            <person name="Weissenberger G."/>
            <person name="Zhang J."/>
            <person name="Zhang L."/>
            <person name="Zhou C."/>
            <person name="Zhu D."/>
            <person name="Muzny D."/>
            <person name="Worley K."/>
            <person name="Gibbs R."/>
        </authorList>
    </citation>
    <scope>NUCLEOTIDE SEQUENCE [LARGE SCALE GENOMIC DNA]</scope>
    <source>
        <strain evidence="1 2">ATCC 43531</strain>
    </source>
</reference>
<name>C4V563_9FIRM</name>
<evidence type="ECO:0000313" key="1">
    <source>
        <dbReference type="EMBL" id="EEQ48111.1"/>
    </source>
</evidence>
<accession>C4V563</accession>
<dbReference type="AlphaFoldDB" id="C4V563"/>
<evidence type="ECO:0000313" key="2">
    <source>
        <dbReference type="Proteomes" id="UP000005309"/>
    </source>
</evidence>
<dbReference type="STRING" id="638302.HMPREF0908_1657"/>
<dbReference type="HOGENOM" id="CLU_154558_16_1_9"/>
<comment type="caution">
    <text evidence="1">The sequence shown here is derived from an EMBL/GenBank/DDBJ whole genome shotgun (WGS) entry which is preliminary data.</text>
</comment>
<dbReference type="Proteomes" id="UP000005309">
    <property type="component" value="Unassembled WGS sequence"/>
</dbReference>
<dbReference type="Pfam" id="PF04221">
    <property type="entry name" value="RelB"/>
    <property type="match status" value="1"/>
</dbReference>
<sequence>MTQVMIQLEDELSKELHQVCEDIGLPVSAAFLIFAKRVARDRKIPFELSAAPDPFDSPRNMEHLRRSIAQLNAGQGTEHELIEDTEDA</sequence>
<dbReference type="GO" id="GO:0006355">
    <property type="term" value="P:regulation of DNA-templated transcription"/>
    <property type="evidence" value="ECO:0007669"/>
    <property type="project" value="InterPro"/>
</dbReference>
<dbReference type="RefSeq" id="WP_006690391.1">
    <property type="nucleotide sequence ID" value="NZ_GG694006.1"/>
</dbReference>
<dbReference type="eggNOG" id="COG3077">
    <property type="taxonomic scope" value="Bacteria"/>
</dbReference>
<keyword evidence="2" id="KW-1185">Reference proteome</keyword>
<dbReference type="InterPro" id="IPR007337">
    <property type="entry name" value="RelB/DinJ"/>
</dbReference>
<proteinExistence type="predicted"/>
<gene>
    <name evidence="1" type="ORF">HMPREF0908_1657</name>
</gene>
<dbReference type="Gene3D" id="1.10.1220.170">
    <property type="match status" value="1"/>
</dbReference>
<dbReference type="Gene3D" id="1.10.1220.10">
    <property type="entry name" value="Met repressor-like"/>
    <property type="match status" value="1"/>
</dbReference>
<dbReference type="EMBL" id="ACLA01000022">
    <property type="protein sequence ID" value="EEQ48111.1"/>
    <property type="molecule type" value="Genomic_DNA"/>
</dbReference>
<dbReference type="OrthoDB" id="9804867at2"/>
<organism evidence="1 2">
    <name type="scientific">Selenomonas flueggei ATCC 43531</name>
    <dbReference type="NCBI Taxonomy" id="638302"/>
    <lineage>
        <taxon>Bacteria</taxon>
        <taxon>Bacillati</taxon>
        <taxon>Bacillota</taxon>
        <taxon>Negativicutes</taxon>
        <taxon>Selenomonadales</taxon>
        <taxon>Selenomonadaceae</taxon>
        <taxon>Selenomonas</taxon>
    </lineage>
</organism>
<dbReference type="InterPro" id="IPR013321">
    <property type="entry name" value="Arc_rbn_hlx_hlx"/>
</dbReference>
<protein>
    <submittedName>
        <fullName evidence="1">Addiction module antitoxin, RelB/DinJ family</fullName>
    </submittedName>
</protein>